<dbReference type="Proteomes" id="UP000297527">
    <property type="component" value="Unassembled WGS sequence"/>
</dbReference>
<comment type="caution">
    <text evidence="2">The sequence shown here is derived from an EMBL/GenBank/DDBJ whole genome shotgun (WGS) entry which is preliminary data.</text>
</comment>
<feature type="region of interest" description="Disordered" evidence="1">
    <location>
        <begin position="1"/>
        <end position="71"/>
    </location>
</feature>
<dbReference type="OrthoDB" id="3562455at2759"/>
<evidence type="ECO:0000313" key="3">
    <source>
        <dbReference type="Proteomes" id="UP000297527"/>
    </source>
</evidence>
<gene>
    <name evidence="2" type="ORF">BCON_0028g00470</name>
</gene>
<organism evidence="2 3">
    <name type="scientific">Botryotinia convoluta</name>
    <dbReference type="NCBI Taxonomy" id="54673"/>
    <lineage>
        <taxon>Eukaryota</taxon>
        <taxon>Fungi</taxon>
        <taxon>Dikarya</taxon>
        <taxon>Ascomycota</taxon>
        <taxon>Pezizomycotina</taxon>
        <taxon>Leotiomycetes</taxon>
        <taxon>Helotiales</taxon>
        <taxon>Sclerotiniaceae</taxon>
        <taxon>Botryotinia</taxon>
    </lineage>
</organism>
<reference evidence="2 3" key="1">
    <citation type="submission" date="2017-12" db="EMBL/GenBank/DDBJ databases">
        <title>Comparative genomics of Botrytis spp.</title>
        <authorList>
            <person name="Valero-Jimenez C.A."/>
            <person name="Tapia P."/>
            <person name="Veloso J."/>
            <person name="Silva-Moreno E."/>
            <person name="Staats M."/>
            <person name="Valdes J.H."/>
            <person name="Van Kan J.A.L."/>
        </authorList>
    </citation>
    <scope>NUCLEOTIDE SEQUENCE [LARGE SCALE GENOMIC DNA]</scope>
    <source>
        <strain evidence="2 3">MUCL11595</strain>
    </source>
</reference>
<evidence type="ECO:0000256" key="1">
    <source>
        <dbReference type="SAM" id="MobiDB-lite"/>
    </source>
</evidence>
<accession>A0A4Z1IPX0</accession>
<sequence>MSFGSNSSGKSSNSGSNQATTNGLEPHNDARKHANRQHKIDGWYGPRLEEDPRVKAYADKRSDQMERKARA</sequence>
<proteinExistence type="predicted"/>
<keyword evidence="3" id="KW-1185">Reference proteome</keyword>
<protein>
    <submittedName>
        <fullName evidence="2">Uncharacterized protein</fullName>
    </submittedName>
</protein>
<feature type="compositionally biased region" description="Low complexity" evidence="1">
    <location>
        <begin position="1"/>
        <end position="17"/>
    </location>
</feature>
<name>A0A4Z1IPX0_9HELO</name>
<dbReference type="EMBL" id="PQXN01000028">
    <property type="protein sequence ID" value="TGO61330.1"/>
    <property type="molecule type" value="Genomic_DNA"/>
</dbReference>
<feature type="compositionally biased region" description="Basic and acidic residues" evidence="1">
    <location>
        <begin position="47"/>
        <end position="71"/>
    </location>
</feature>
<evidence type="ECO:0000313" key="2">
    <source>
        <dbReference type="EMBL" id="TGO61330.1"/>
    </source>
</evidence>
<dbReference type="AlphaFoldDB" id="A0A4Z1IPX0"/>